<dbReference type="Pfam" id="PF06877">
    <property type="entry name" value="RraB"/>
    <property type="match status" value="1"/>
</dbReference>
<reference evidence="3 4" key="1">
    <citation type="submission" date="2024-05" db="EMBL/GenBank/DDBJ databases">
        <title>Genome sequence of Ponticoccus litoralis KCCM 90028.</title>
        <authorList>
            <person name="Kim J.M."/>
            <person name="Lee J.K."/>
            <person name="Choi B.J."/>
            <person name="Bayburt H."/>
            <person name="Baek J.H."/>
            <person name="Jeon C.O."/>
        </authorList>
    </citation>
    <scope>NUCLEOTIDE SEQUENCE [LARGE SCALE GENOMIC DNA]</scope>
    <source>
        <strain evidence="3 4">KCCM 90028</strain>
    </source>
</reference>
<accession>A0AAW9SA63</accession>
<evidence type="ECO:0000259" key="2">
    <source>
        <dbReference type="Pfam" id="PF06877"/>
    </source>
</evidence>
<comment type="caution">
    <text evidence="3">The sequence shown here is derived from an EMBL/GenBank/DDBJ whole genome shotgun (WGS) entry which is preliminary data.</text>
</comment>
<dbReference type="InterPro" id="IPR009671">
    <property type="entry name" value="RraB_dom"/>
</dbReference>
<evidence type="ECO:0000313" key="4">
    <source>
        <dbReference type="Proteomes" id="UP001428774"/>
    </source>
</evidence>
<name>A0AAW9SA63_9RHOB</name>
<evidence type="ECO:0000256" key="1">
    <source>
        <dbReference type="SAM" id="MobiDB-lite"/>
    </source>
</evidence>
<feature type="region of interest" description="Disordered" evidence="1">
    <location>
        <begin position="1"/>
        <end position="21"/>
    </location>
</feature>
<dbReference type="EMBL" id="JBDNCH010000002">
    <property type="protein sequence ID" value="MEN9060869.1"/>
    <property type="molecule type" value="Genomic_DNA"/>
</dbReference>
<proteinExistence type="predicted"/>
<protein>
    <submittedName>
        <fullName evidence="3">Ribonuclease E inhibitor RraB</fullName>
    </submittedName>
</protein>
<sequence length="114" mass="12599">MAHDFDAQRAETQRAYREMRDEGDLPEVADVDYFLVPEADGADWRPLAEALSVEGFDCEWIEPDAEDDADGPYLVATLPDQLISAEGIWIGEEIAARCALDHGFAPDGWGLLSD</sequence>
<keyword evidence="4" id="KW-1185">Reference proteome</keyword>
<feature type="domain" description="Regulator of ribonuclease activity B" evidence="2">
    <location>
        <begin position="10"/>
        <end position="110"/>
    </location>
</feature>
<gene>
    <name evidence="3" type="ORF">ABFB10_07270</name>
</gene>
<dbReference type="SUPFAM" id="SSF89946">
    <property type="entry name" value="Hypothetical protein VC0424"/>
    <property type="match status" value="1"/>
</dbReference>
<dbReference type="AlphaFoldDB" id="A0AAW9SA63"/>
<organism evidence="3 4">
    <name type="scientific">Ponticoccus litoralis</name>
    <dbReference type="NCBI Taxonomy" id="422297"/>
    <lineage>
        <taxon>Bacteria</taxon>
        <taxon>Pseudomonadati</taxon>
        <taxon>Pseudomonadota</taxon>
        <taxon>Alphaproteobacteria</taxon>
        <taxon>Rhodobacterales</taxon>
        <taxon>Roseobacteraceae</taxon>
        <taxon>Ponticoccus</taxon>
    </lineage>
</organism>
<dbReference type="Proteomes" id="UP001428774">
    <property type="component" value="Unassembled WGS sequence"/>
</dbReference>
<dbReference type="RefSeq" id="WP_347166003.1">
    <property type="nucleotide sequence ID" value="NZ_JBDNCH010000002.1"/>
</dbReference>
<dbReference type="InterPro" id="IPR036701">
    <property type="entry name" value="RraB-like_sf"/>
</dbReference>
<evidence type="ECO:0000313" key="3">
    <source>
        <dbReference type="EMBL" id="MEN9060869.1"/>
    </source>
</evidence>